<comment type="catalytic activity">
    <reaction evidence="4">
        <text>a monoacylglycerol + H2O = glycerol + a fatty acid + H(+)</text>
        <dbReference type="Rhea" id="RHEA:15245"/>
        <dbReference type="ChEBI" id="CHEBI:15377"/>
        <dbReference type="ChEBI" id="CHEBI:15378"/>
        <dbReference type="ChEBI" id="CHEBI:17408"/>
        <dbReference type="ChEBI" id="CHEBI:17754"/>
        <dbReference type="ChEBI" id="CHEBI:28868"/>
    </reaction>
</comment>
<organism evidence="6 7">
    <name type="scientific">Russula ochroleuca</name>
    <dbReference type="NCBI Taxonomy" id="152965"/>
    <lineage>
        <taxon>Eukaryota</taxon>
        <taxon>Fungi</taxon>
        <taxon>Dikarya</taxon>
        <taxon>Basidiomycota</taxon>
        <taxon>Agaricomycotina</taxon>
        <taxon>Agaricomycetes</taxon>
        <taxon>Russulales</taxon>
        <taxon>Russulaceae</taxon>
        <taxon>Russula</taxon>
    </lineage>
</organism>
<dbReference type="Gene3D" id="3.40.50.1820">
    <property type="entry name" value="alpha/beta hydrolase"/>
    <property type="match status" value="1"/>
</dbReference>
<proteinExistence type="inferred from homology"/>
<reference evidence="6" key="1">
    <citation type="submission" date="2019-10" db="EMBL/GenBank/DDBJ databases">
        <authorList>
            <consortium name="DOE Joint Genome Institute"/>
            <person name="Kuo A."/>
            <person name="Miyauchi S."/>
            <person name="Kiss E."/>
            <person name="Drula E."/>
            <person name="Kohler A."/>
            <person name="Sanchez-Garcia M."/>
            <person name="Andreopoulos B."/>
            <person name="Barry K.W."/>
            <person name="Bonito G."/>
            <person name="Buee M."/>
            <person name="Carver A."/>
            <person name="Chen C."/>
            <person name="Cichocki N."/>
            <person name="Clum A."/>
            <person name="Culley D."/>
            <person name="Crous P.W."/>
            <person name="Fauchery L."/>
            <person name="Girlanda M."/>
            <person name="Hayes R."/>
            <person name="Keri Z."/>
            <person name="LaButti K."/>
            <person name="Lipzen A."/>
            <person name="Lombard V."/>
            <person name="Magnuson J."/>
            <person name="Maillard F."/>
            <person name="Morin E."/>
            <person name="Murat C."/>
            <person name="Nolan M."/>
            <person name="Ohm R."/>
            <person name="Pangilinan J."/>
            <person name="Pereira M."/>
            <person name="Perotto S."/>
            <person name="Peter M."/>
            <person name="Riley R."/>
            <person name="Sitrit Y."/>
            <person name="Stielow B."/>
            <person name="Szollosi G."/>
            <person name="Zifcakova L."/>
            <person name="Stursova M."/>
            <person name="Spatafora J.W."/>
            <person name="Tedersoo L."/>
            <person name="Vaario L.-M."/>
            <person name="Yamada A."/>
            <person name="Yan M."/>
            <person name="Wang P."/>
            <person name="Xu J."/>
            <person name="Bruns T."/>
            <person name="Baldrian P."/>
            <person name="Vilgalys R."/>
            <person name="Henrissat B."/>
            <person name="Grigoriev I.V."/>
            <person name="Hibbett D."/>
            <person name="Nagy L.G."/>
            <person name="Martin F.M."/>
        </authorList>
    </citation>
    <scope>NUCLEOTIDE SEQUENCE</scope>
    <source>
        <strain evidence="6">Prilba</strain>
    </source>
</reference>
<dbReference type="EMBL" id="WHVB01000026">
    <property type="protein sequence ID" value="KAF8470293.1"/>
    <property type="molecule type" value="Genomic_DNA"/>
</dbReference>
<evidence type="ECO:0000256" key="4">
    <source>
        <dbReference type="ARBA" id="ARBA00048461"/>
    </source>
</evidence>
<dbReference type="InterPro" id="IPR051218">
    <property type="entry name" value="Sec_MonoDiacylglyc_Lipase"/>
</dbReference>
<evidence type="ECO:0000256" key="3">
    <source>
        <dbReference type="ARBA" id="ARBA00047591"/>
    </source>
</evidence>
<dbReference type="GO" id="GO:0006629">
    <property type="term" value="P:lipid metabolic process"/>
    <property type="evidence" value="ECO:0007669"/>
    <property type="project" value="InterPro"/>
</dbReference>
<sequence length="154" mass="16505">MLYPFLIQMDIAFCVSHRTAVEVLEAVNVLIGEHPSATVATVGHSLGAAIALLDGVYLRLQLDPSIGVRVIGYGLPRVGNQDFANYVDYILPKDVAWVSGTTIVGARSTSKRPENGAGQDNPDPRCIVGTVSNIYDATFSDHRGPYNGITLTCD</sequence>
<evidence type="ECO:0000256" key="1">
    <source>
        <dbReference type="ARBA" id="ARBA00023157"/>
    </source>
</evidence>
<dbReference type="PANTHER" id="PTHR45856">
    <property type="entry name" value="ALPHA/BETA-HYDROLASES SUPERFAMILY PROTEIN"/>
    <property type="match status" value="1"/>
</dbReference>
<dbReference type="InterPro" id="IPR002921">
    <property type="entry name" value="Fungal_lipase-type"/>
</dbReference>
<dbReference type="InterPro" id="IPR029058">
    <property type="entry name" value="AB_hydrolase_fold"/>
</dbReference>
<feature type="domain" description="Fungal lipase-type" evidence="5">
    <location>
        <begin position="20"/>
        <end position="93"/>
    </location>
</feature>
<comment type="catalytic activity">
    <reaction evidence="3">
        <text>a diacylglycerol + H2O = a monoacylglycerol + a fatty acid + H(+)</text>
        <dbReference type="Rhea" id="RHEA:32731"/>
        <dbReference type="ChEBI" id="CHEBI:15377"/>
        <dbReference type="ChEBI" id="CHEBI:15378"/>
        <dbReference type="ChEBI" id="CHEBI:17408"/>
        <dbReference type="ChEBI" id="CHEBI:18035"/>
        <dbReference type="ChEBI" id="CHEBI:28868"/>
    </reaction>
</comment>
<protein>
    <submittedName>
        <fullName evidence="6">Alpha beta-hydrolase</fullName>
    </submittedName>
</protein>
<dbReference type="Proteomes" id="UP000759537">
    <property type="component" value="Unassembled WGS sequence"/>
</dbReference>
<evidence type="ECO:0000259" key="5">
    <source>
        <dbReference type="Pfam" id="PF01764"/>
    </source>
</evidence>
<keyword evidence="7" id="KW-1185">Reference proteome</keyword>
<dbReference type="OrthoDB" id="426718at2759"/>
<gene>
    <name evidence="6" type="ORF">DFH94DRAFT_856602</name>
</gene>
<evidence type="ECO:0000313" key="6">
    <source>
        <dbReference type="EMBL" id="KAF8470293.1"/>
    </source>
</evidence>
<evidence type="ECO:0000256" key="2">
    <source>
        <dbReference type="ARBA" id="ARBA00043996"/>
    </source>
</evidence>
<comment type="caution">
    <text evidence="6">The sequence shown here is derived from an EMBL/GenBank/DDBJ whole genome shotgun (WGS) entry which is preliminary data.</text>
</comment>
<dbReference type="SUPFAM" id="SSF53474">
    <property type="entry name" value="alpha/beta-Hydrolases"/>
    <property type="match status" value="1"/>
</dbReference>
<accession>A0A9P5JXK1</accession>
<keyword evidence="1" id="KW-1015">Disulfide bond</keyword>
<dbReference type="Pfam" id="PF01764">
    <property type="entry name" value="Lipase_3"/>
    <property type="match status" value="1"/>
</dbReference>
<evidence type="ECO:0000313" key="7">
    <source>
        <dbReference type="Proteomes" id="UP000759537"/>
    </source>
</evidence>
<reference evidence="6" key="2">
    <citation type="journal article" date="2020" name="Nat. Commun.">
        <title>Large-scale genome sequencing of mycorrhizal fungi provides insights into the early evolution of symbiotic traits.</title>
        <authorList>
            <person name="Miyauchi S."/>
            <person name="Kiss E."/>
            <person name="Kuo A."/>
            <person name="Drula E."/>
            <person name="Kohler A."/>
            <person name="Sanchez-Garcia M."/>
            <person name="Morin E."/>
            <person name="Andreopoulos B."/>
            <person name="Barry K.W."/>
            <person name="Bonito G."/>
            <person name="Buee M."/>
            <person name="Carver A."/>
            <person name="Chen C."/>
            <person name="Cichocki N."/>
            <person name="Clum A."/>
            <person name="Culley D."/>
            <person name="Crous P.W."/>
            <person name="Fauchery L."/>
            <person name="Girlanda M."/>
            <person name="Hayes R.D."/>
            <person name="Keri Z."/>
            <person name="LaButti K."/>
            <person name="Lipzen A."/>
            <person name="Lombard V."/>
            <person name="Magnuson J."/>
            <person name="Maillard F."/>
            <person name="Murat C."/>
            <person name="Nolan M."/>
            <person name="Ohm R.A."/>
            <person name="Pangilinan J."/>
            <person name="Pereira M.F."/>
            <person name="Perotto S."/>
            <person name="Peter M."/>
            <person name="Pfister S."/>
            <person name="Riley R."/>
            <person name="Sitrit Y."/>
            <person name="Stielow J.B."/>
            <person name="Szollosi G."/>
            <person name="Zifcakova L."/>
            <person name="Stursova M."/>
            <person name="Spatafora J.W."/>
            <person name="Tedersoo L."/>
            <person name="Vaario L.M."/>
            <person name="Yamada A."/>
            <person name="Yan M."/>
            <person name="Wang P."/>
            <person name="Xu J."/>
            <person name="Bruns T."/>
            <person name="Baldrian P."/>
            <person name="Vilgalys R."/>
            <person name="Dunand C."/>
            <person name="Henrissat B."/>
            <person name="Grigoriev I.V."/>
            <person name="Hibbett D."/>
            <person name="Nagy L.G."/>
            <person name="Martin F.M."/>
        </authorList>
    </citation>
    <scope>NUCLEOTIDE SEQUENCE</scope>
    <source>
        <strain evidence="6">Prilba</strain>
    </source>
</reference>
<dbReference type="AlphaFoldDB" id="A0A9P5JXK1"/>
<comment type="similarity">
    <text evidence="2">Belongs to the AB hydrolase superfamily. Lipase family. Class 3 subfamily.</text>
</comment>
<dbReference type="PANTHER" id="PTHR45856:SF25">
    <property type="entry name" value="FUNGAL LIPASE-LIKE DOMAIN-CONTAINING PROTEIN"/>
    <property type="match status" value="1"/>
</dbReference>
<name>A0A9P5JXK1_9AGAM</name>